<dbReference type="EMBL" id="GBRH01270019">
    <property type="protein sequence ID" value="JAD27876.1"/>
    <property type="molecule type" value="Transcribed_RNA"/>
</dbReference>
<protein>
    <submittedName>
        <fullName evidence="1">Uncharacterized protein</fullName>
    </submittedName>
</protein>
<dbReference type="AlphaFoldDB" id="A0A0A8YP74"/>
<accession>A0A0A8YP74</accession>
<name>A0A0A8YP74_ARUDO</name>
<proteinExistence type="predicted"/>
<evidence type="ECO:0000313" key="1">
    <source>
        <dbReference type="EMBL" id="JAD27876.1"/>
    </source>
</evidence>
<reference evidence="1" key="2">
    <citation type="journal article" date="2015" name="Data Brief">
        <title>Shoot transcriptome of the giant reed, Arundo donax.</title>
        <authorList>
            <person name="Barrero R.A."/>
            <person name="Guerrero F.D."/>
            <person name="Moolhuijzen P."/>
            <person name="Goolsby J.A."/>
            <person name="Tidwell J."/>
            <person name="Bellgard S.E."/>
            <person name="Bellgard M.I."/>
        </authorList>
    </citation>
    <scope>NUCLEOTIDE SEQUENCE</scope>
    <source>
        <tissue evidence="1">Shoot tissue taken approximately 20 cm above the soil surface</tissue>
    </source>
</reference>
<reference evidence="1" key="1">
    <citation type="submission" date="2014-09" db="EMBL/GenBank/DDBJ databases">
        <authorList>
            <person name="Magalhaes I.L.F."/>
            <person name="Oliveira U."/>
            <person name="Santos F.R."/>
            <person name="Vidigal T.H.D.A."/>
            <person name="Brescovit A.D."/>
            <person name="Santos A.J."/>
        </authorList>
    </citation>
    <scope>NUCLEOTIDE SEQUENCE</scope>
    <source>
        <tissue evidence="1">Shoot tissue taken approximately 20 cm above the soil surface</tissue>
    </source>
</reference>
<organism evidence="1">
    <name type="scientific">Arundo donax</name>
    <name type="common">Giant reed</name>
    <name type="synonym">Donax arundinaceus</name>
    <dbReference type="NCBI Taxonomy" id="35708"/>
    <lineage>
        <taxon>Eukaryota</taxon>
        <taxon>Viridiplantae</taxon>
        <taxon>Streptophyta</taxon>
        <taxon>Embryophyta</taxon>
        <taxon>Tracheophyta</taxon>
        <taxon>Spermatophyta</taxon>
        <taxon>Magnoliopsida</taxon>
        <taxon>Liliopsida</taxon>
        <taxon>Poales</taxon>
        <taxon>Poaceae</taxon>
        <taxon>PACMAD clade</taxon>
        <taxon>Arundinoideae</taxon>
        <taxon>Arundineae</taxon>
        <taxon>Arundo</taxon>
    </lineage>
</organism>
<sequence>MDGPAQVECTRQVSWYCRGSPIGNVCLCTMMVGITQ</sequence>